<proteinExistence type="predicted"/>
<accession>A0A2A6FRQ9</accession>
<feature type="region of interest" description="Disordered" evidence="1">
    <location>
        <begin position="279"/>
        <end position="299"/>
    </location>
</feature>
<protein>
    <submittedName>
        <fullName evidence="2">Uncharacterized protein</fullName>
    </submittedName>
</protein>
<reference evidence="3" key="1">
    <citation type="submission" date="2017-03" db="EMBL/GenBank/DDBJ databases">
        <authorList>
            <person name="Lund M.B."/>
        </authorList>
    </citation>
    <scope>NUCLEOTIDE SEQUENCE [LARGE SCALE GENOMIC DNA]</scope>
</reference>
<gene>
    <name evidence="2" type="ORF">B5766_05265</name>
</gene>
<dbReference type="EMBL" id="NAEP01000032">
    <property type="protein sequence ID" value="PDQ35575.1"/>
    <property type="molecule type" value="Genomic_DNA"/>
</dbReference>
<dbReference type="AlphaFoldDB" id="A0A2A6FRQ9"/>
<sequence length="442" mass="48505">MKQNTERWKKKLKLDAHYTMERFGIATAAFALTLTLIGGGTVATAITNNIEQTAQTALYTPRFSTSKTDLSGQVDGVYLSQDRTRSLVLMNFGANAAQSISAEASNYQAYLTGSDTSLRQRPLASDISGEIVVFGTSGYIGVVLDSDQPFEQQILNLTLRANSELVYREGDSSSLRSDLRDDTSFQEHDQWRVFVNPGAGKATKTTAFAGADKDFLSADAYYELVVKPQEEVARKRLDEALARMQVDLAKIDEYTAQMATTEVGGVKLVPPTVPKQIAGDKVTGTKGINGPAGKDDTGSKNPLTLYSDWTLARGYDFDWRNGSIHDGYLDALVPEGKTYVTFLAEKAAVAQKESSSAFNTSGLQWKLTDGSDLMKDYRNVDKAMKPLLEIMNNLMQAYQTYYRDKLTYQTSLLESLINLEISLKNVDSSSTVNSGGNALLTY</sequence>
<name>A0A2A6FRQ9_9MICO</name>
<evidence type="ECO:0000313" key="3">
    <source>
        <dbReference type="Proteomes" id="UP000219994"/>
    </source>
</evidence>
<organism evidence="2 3">
    <name type="scientific">Candidatus Lumbricidiphila eiseniae</name>
    <dbReference type="NCBI Taxonomy" id="1969409"/>
    <lineage>
        <taxon>Bacteria</taxon>
        <taxon>Bacillati</taxon>
        <taxon>Actinomycetota</taxon>
        <taxon>Actinomycetes</taxon>
        <taxon>Micrococcales</taxon>
        <taxon>Microbacteriaceae</taxon>
        <taxon>Candidatus Lumbricidiphila</taxon>
    </lineage>
</organism>
<evidence type="ECO:0000256" key="1">
    <source>
        <dbReference type="SAM" id="MobiDB-lite"/>
    </source>
</evidence>
<comment type="caution">
    <text evidence="2">The sequence shown here is derived from an EMBL/GenBank/DDBJ whole genome shotgun (WGS) entry which is preliminary data.</text>
</comment>
<evidence type="ECO:0000313" key="2">
    <source>
        <dbReference type="EMBL" id="PDQ35575.1"/>
    </source>
</evidence>
<dbReference type="Proteomes" id="UP000219994">
    <property type="component" value="Unassembled WGS sequence"/>
</dbReference>